<dbReference type="AlphaFoldDB" id="A0A0C2RFW1"/>
<dbReference type="EMBL" id="JXRR01000010">
    <property type="protein sequence ID" value="KIL49045.1"/>
    <property type="molecule type" value="Genomic_DNA"/>
</dbReference>
<reference evidence="1 2" key="1">
    <citation type="submission" date="2015-01" db="EMBL/GenBank/DDBJ databases">
        <title>Jeotgalibacillus campisalis genome sequencing.</title>
        <authorList>
            <person name="Goh K.M."/>
            <person name="Chan K.-G."/>
            <person name="Yaakop A.S."/>
            <person name="Ee R."/>
            <person name="Gan H.M."/>
            <person name="Chan C.S."/>
        </authorList>
    </citation>
    <scope>NUCLEOTIDE SEQUENCE [LARGE SCALE GENOMIC DNA]</scope>
    <source>
        <strain evidence="1 2">SF-57</strain>
    </source>
</reference>
<accession>A0A0C2RFW1</accession>
<dbReference type="OrthoDB" id="5337216at2"/>
<organism evidence="1 2">
    <name type="scientific">Jeotgalibacillus campisalis</name>
    <dbReference type="NCBI Taxonomy" id="220754"/>
    <lineage>
        <taxon>Bacteria</taxon>
        <taxon>Bacillati</taxon>
        <taxon>Bacillota</taxon>
        <taxon>Bacilli</taxon>
        <taxon>Bacillales</taxon>
        <taxon>Caryophanaceae</taxon>
        <taxon>Jeotgalibacillus</taxon>
    </lineage>
</organism>
<protein>
    <submittedName>
        <fullName evidence="1">Uncharacterized protein</fullName>
    </submittedName>
</protein>
<evidence type="ECO:0000313" key="2">
    <source>
        <dbReference type="Proteomes" id="UP000031972"/>
    </source>
</evidence>
<dbReference type="RefSeq" id="WP_041055824.1">
    <property type="nucleotide sequence ID" value="NZ_JXRR01000010.1"/>
</dbReference>
<dbReference type="PATRIC" id="fig|220754.4.peg.1099"/>
<name>A0A0C2RFW1_9BACL</name>
<sequence>MINNNAVIYNNSILREGSFLCSLVEEATFDEHLFWRYYNSVITLTEENLNKDYDWELVKQVIWTHNRIIKCFLWHHDEKDVYEMENFPQEREMDFLERLDFMFDGFIGKRAYSEKGFGDDLVNPEYVD</sequence>
<gene>
    <name evidence="1" type="ORF">KR50_10800</name>
</gene>
<proteinExistence type="predicted"/>
<keyword evidence="2" id="KW-1185">Reference proteome</keyword>
<evidence type="ECO:0000313" key="1">
    <source>
        <dbReference type="EMBL" id="KIL49045.1"/>
    </source>
</evidence>
<dbReference type="Proteomes" id="UP000031972">
    <property type="component" value="Unassembled WGS sequence"/>
</dbReference>
<comment type="caution">
    <text evidence="1">The sequence shown here is derived from an EMBL/GenBank/DDBJ whole genome shotgun (WGS) entry which is preliminary data.</text>
</comment>